<gene>
    <name evidence="9" type="ORF">GCM10009765_77940</name>
</gene>
<keyword evidence="7" id="KW-0472">Membrane</keyword>
<evidence type="ECO:0000256" key="5">
    <source>
        <dbReference type="ARBA" id="ARBA00023049"/>
    </source>
</evidence>
<evidence type="ECO:0000256" key="6">
    <source>
        <dbReference type="RuleBase" id="RU003983"/>
    </source>
</evidence>
<evidence type="ECO:0000256" key="4">
    <source>
        <dbReference type="ARBA" id="ARBA00022833"/>
    </source>
</evidence>
<feature type="transmembrane region" description="Helical" evidence="7">
    <location>
        <begin position="285"/>
        <end position="305"/>
    </location>
</feature>
<dbReference type="Proteomes" id="UP001500618">
    <property type="component" value="Unassembled WGS sequence"/>
</dbReference>
<proteinExistence type="inferred from homology"/>
<feature type="transmembrane region" description="Helical" evidence="7">
    <location>
        <begin position="37"/>
        <end position="60"/>
    </location>
</feature>
<feature type="transmembrane region" description="Helical" evidence="7">
    <location>
        <begin position="90"/>
        <end position="114"/>
    </location>
</feature>
<keyword evidence="10" id="KW-1185">Reference proteome</keyword>
<keyword evidence="4 6" id="KW-0862">Zinc</keyword>
<evidence type="ECO:0000313" key="10">
    <source>
        <dbReference type="Proteomes" id="UP001500618"/>
    </source>
</evidence>
<dbReference type="CDD" id="cd07326">
    <property type="entry name" value="M56_BlaR1_MecR1_like"/>
    <property type="match status" value="1"/>
</dbReference>
<evidence type="ECO:0000256" key="1">
    <source>
        <dbReference type="ARBA" id="ARBA00022670"/>
    </source>
</evidence>
<comment type="caution">
    <text evidence="9">The sequence shown here is derived from an EMBL/GenBank/DDBJ whole genome shotgun (WGS) entry which is preliminary data.</text>
</comment>
<keyword evidence="1 6" id="KW-0645">Protease</keyword>
<evidence type="ECO:0000313" key="9">
    <source>
        <dbReference type="EMBL" id="GAA1717875.1"/>
    </source>
</evidence>
<evidence type="ECO:0000256" key="7">
    <source>
        <dbReference type="SAM" id="Phobius"/>
    </source>
</evidence>
<comment type="cofactor">
    <cofactor evidence="6">
        <name>Zn(2+)</name>
        <dbReference type="ChEBI" id="CHEBI:29105"/>
    </cofactor>
    <text evidence="6">Binds 1 zinc ion per subunit.</text>
</comment>
<sequence>MIAPAIFLGMLAVVLVLPAAHWLAAARWTVREPRAALVLWQGLGLASGLAALGAVLMLGLSPLGSTVGQAAGAWLVAVGHGDLTARLDPIHLLLVSLAVVLFSRLVGVLLMSIVRTARTRQRHREVVDLVGVPYERDRSTTVLDHPDAVAYCLPGVRGRVVLTAGAMELLDTDELDAVLLHEHAHLSERHDLVVLPFNAWTAALPWLSAVRSAGSAVRRLVEMVADDRACFGCERHVLAAALARLGSAARGSAPAGSLAVAEAAVLDRVHRLLTPPGRSPLIRRFAYLAAALMVALAMLLPWVALPL</sequence>
<dbReference type="InterPro" id="IPR001915">
    <property type="entry name" value="Peptidase_M48"/>
</dbReference>
<dbReference type="InterPro" id="IPR052173">
    <property type="entry name" value="Beta-lactam_resp_regulator"/>
</dbReference>
<dbReference type="EMBL" id="BAAANY010000042">
    <property type="protein sequence ID" value="GAA1717875.1"/>
    <property type="molecule type" value="Genomic_DNA"/>
</dbReference>
<dbReference type="PANTHER" id="PTHR34978">
    <property type="entry name" value="POSSIBLE SENSOR-TRANSDUCER PROTEIN BLAR"/>
    <property type="match status" value="1"/>
</dbReference>
<keyword evidence="5 6" id="KW-0482">Metalloprotease</keyword>
<dbReference type="RefSeq" id="WP_344315035.1">
    <property type="nucleotide sequence ID" value="NZ_BAAANY010000042.1"/>
</dbReference>
<accession>A0ABN2J4J5</accession>
<name>A0ABN2J4J5_9ACTN</name>
<reference evidence="9 10" key="1">
    <citation type="journal article" date="2019" name="Int. J. Syst. Evol. Microbiol.">
        <title>The Global Catalogue of Microorganisms (GCM) 10K type strain sequencing project: providing services to taxonomists for standard genome sequencing and annotation.</title>
        <authorList>
            <consortium name="The Broad Institute Genomics Platform"/>
            <consortium name="The Broad Institute Genome Sequencing Center for Infectious Disease"/>
            <person name="Wu L."/>
            <person name="Ma J."/>
        </authorList>
    </citation>
    <scope>NUCLEOTIDE SEQUENCE [LARGE SCALE GENOMIC DNA]</scope>
    <source>
        <strain evidence="9 10">JCM 14718</strain>
    </source>
</reference>
<keyword evidence="3 6" id="KW-0378">Hydrolase</keyword>
<keyword evidence="2" id="KW-0479">Metal-binding</keyword>
<feature type="domain" description="Peptidase M48" evidence="8">
    <location>
        <begin position="116"/>
        <end position="196"/>
    </location>
</feature>
<evidence type="ECO:0000259" key="8">
    <source>
        <dbReference type="Pfam" id="PF01435"/>
    </source>
</evidence>
<organism evidence="9 10">
    <name type="scientific">Fodinicola feengrottensis</name>
    <dbReference type="NCBI Taxonomy" id="435914"/>
    <lineage>
        <taxon>Bacteria</taxon>
        <taxon>Bacillati</taxon>
        <taxon>Actinomycetota</taxon>
        <taxon>Actinomycetes</taxon>
        <taxon>Mycobacteriales</taxon>
        <taxon>Fodinicola</taxon>
    </lineage>
</organism>
<keyword evidence="7" id="KW-0812">Transmembrane</keyword>
<comment type="similarity">
    <text evidence="6">Belongs to the peptidase M48 family.</text>
</comment>
<evidence type="ECO:0000256" key="2">
    <source>
        <dbReference type="ARBA" id="ARBA00022723"/>
    </source>
</evidence>
<dbReference type="Pfam" id="PF01435">
    <property type="entry name" value="Peptidase_M48"/>
    <property type="match status" value="1"/>
</dbReference>
<protein>
    <submittedName>
        <fullName evidence="9">M56 family metallopeptidase</fullName>
    </submittedName>
</protein>
<keyword evidence="7" id="KW-1133">Transmembrane helix</keyword>
<dbReference type="Gene3D" id="3.30.2010.10">
    <property type="entry name" value="Metalloproteases ('zincins'), catalytic domain"/>
    <property type="match status" value="1"/>
</dbReference>
<evidence type="ECO:0000256" key="3">
    <source>
        <dbReference type="ARBA" id="ARBA00022801"/>
    </source>
</evidence>
<feature type="transmembrane region" description="Helical" evidence="7">
    <location>
        <begin position="6"/>
        <end position="25"/>
    </location>
</feature>
<dbReference type="PANTHER" id="PTHR34978:SF3">
    <property type="entry name" value="SLR0241 PROTEIN"/>
    <property type="match status" value="1"/>
</dbReference>